<feature type="coiled-coil region" evidence="2">
    <location>
        <begin position="279"/>
        <end position="328"/>
    </location>
</feature>
<feature type="region of interest" description="Disordered" evidence="3">
    <location>
        <begin position="347"/>
        <end position="368"/>
    </location>
</feature>
<evidence type="ECO:0000313" key="5">
    <source>
        <dbReference type="EMBL" id="KAI6657547.1"/>
    </source>
</evidence>
<sequence length="532" mass="62595">METIGEVGETSEVLGQQTNRSSVKRSDKESQDSSRKRLSPELSIFSENKEERIRARRLRIKRRLEEERRKANKEDGDIGAEMEESPKQERISIKQVEKSKFELQRLNYENNQLVRDVIIAGDGREMARRRGEDDNLRTRTEKLEAEANTGKERFDEIAKRWESSAMKKLPQELQDMLNQQRSEYEEMINEKNRLIKEFESELKIKDDQYVKDLKQQAGDVDLLLERMEDQTRTLARAYNKEMREIENTYIRERKQLLENECSEDTNITEERCKLELTYMQDYQKLVEDSDRQLDELLSNGDEDYRNTKIQLENDIQFLQRQLEQMKATFHLNIEKLDYNLQVVKKRDEENKKTENQQKRKISRLQDQYNSQRSRLKQQELKFSTEVSSLGEEYQKVADQLGDLQLKLSHFQETDEKKFADVWAMSEEEIQGLVKDVLKTDEIIHSHQLGVDWTSPELPESVHYVHIPEQVMSATQIAQEVFSTTSASSSQQSLLSVYEMRQIGPDSGGLDTGLFGVGQLGEYPTLLLRYQYN</sequence>
<dbReference type="GO" id="GO:0060285">
    <property type="term" value="P:cilium-dependent cell motility"/>
    <property type="evidence" value="ECO:0007669"/>
    <property type="project" value="TreeGrafter"/>
</dbReference>
<feature type="compositionally biased region" description="Basic and acidic residues" evidence="3">
    <location>
        <begin position="347"/>
        <end position="357"/>
    </location>
</feature>
<feature type="region of interest" description="Disordered" evidence="3">
    <location>
        <begin position="64"/>
        <end position="91"/>
    </location>
</feature>
<dbReference type="EMBL" id="JAKMXF010000111">
    <property type="protein sequence ID" value="KAI6657547.1"/>
    <property type="molecule type" value="Genomic_DNA"/>
</dbReference>
<dbReference type="GO" id="GO:0070286">
    <property type="term" value="P:axonemal dynein complex assembly"/>
    <property type="evidence" value="ECO:0007669"/>
    <property type="project" value="InterPro"/>
</dbReference>
<dbReference type="PANTHER" id="PTHR21625:SF1">
    <property type="entry name" value="DYNEIN REGULATORY COMPLEX PROTEIN 1"/>
    <property type="match status" value="1"/>
</dbReference>
<evidence type="ECO:0000256" key="2">
    <source>
        <dbReference type="SAM" id="Coils"/>
    </source>
</evidence>
<proteinExistence type="predicted"/>
<organism evidence="5 6">
    <name type="scientific">Oopsacas minuta</name>
    <dbReference type="NCBI Taxonomy" id="111878"/>
    <lineage>
        <taxon>Eukaryota</taxon>
        <taxon>Metazoa</taxon>
        <taxon>Porifera</taxon>
        <taxon>Hexactinellida</taxon>
        <taxon>Hexasterophora</taxon>
        <taxon>Lyssacinosida</taxon>
        <taxon>Leucopsacidae</taxon>
        <taxon>Oopsacas</taxon>
    </lineage>
</organism>
<dbReference type="GO" id="GO:0005858">
    <property type="term" value="C:axonemal dynein complex"/>
    <property type="evidence" value="ECO:0007669"/>
    <property type="project" value="InterPro"/>
</dbReference>
<dbReference type="AlphaFoldDB" id="A0AAV7K8E8"/>
<reference evidence="5 6" key="1">
    <citation type="journal article" date="2023" name="BMC Biol.">
        <title>The compact genome of the sponge Oopsacas minuta (Hexactinellida) is lacking key metazoan core genes.</title>
        <authorList>
            <person name="Santini S."/>
            <person name="Schenkelaars Q."/>
            <person name="Jourda C."/>
            <person name="Duchesne M."/>
            <person name="Belahbib H."/>
            <person name="Rocher C."/>
            <person name="Selva M."/>
            <person name="Riesgo A."/>
            <person name="Vervoort M."/>
            <person name="Leys S.P."/>
            <person name="Kodjabachian L."/>
            <person name="Le Bivic A."/>
            <person name="Borchiellini C."/>
            <person name="Claverie J.M."/>
            <person name="Renard E."/>
        </authorList>
    </citation>
    <scope>NUCLEOTIDE SEQUENCE [LARGE SCALE GENOMIC DNA]</scope>
    <source>
        <strain evidence="5">SPO-2</strain>
    </source>
</reference>
<feature type="compositionally biased region" description="Basic and acidic residues" evidence="3">
    <location>
        <begin position="64"/>
        <end position="76"/>
    </location>
</feature>
<dbReference type="Pfam" id="PF14772">
    <property type="entry name" value="NYD-SP28"/>
    <property type="match status" value="1"/>
</dbReference>
<dbReference type="GO" id="GO:0003352">
    <property type="term" value="P:regulation of cilium movement"/>
    <property type="evidence" value="ECO:0007669"/>
    <property type="project" value="TreeGrafter"/>
</dbReference>
<comment type="caution">
    <text evidence="5">The sequence shown here is derived from an EMBL/GenBank/DDBJ whole genome shotgun (WGS) entry which is preliminary data.</text>
</comment>
<name>A0AAV7K8E8_9METZ</name>
<feature type="coiled-coil region" evidence="2">
    <location>
        <begin position="174"/>
        <end position="255"/>
    </location>
</feature>
<feature type="compositionally biased region" description="Basic and acidic residues" evidence="3">
    <location>
        <begin position="24"/>
        <end position="39"/>
    </location>
</feature>
<protein>
    <submittedName>
        <fullName evidence="5">Dynein regulatory complex protein 1-like</fullName>
    </submittedName>
</protein>
<evidence type="ECO:0000256" key="1">
    <source>
        <dbReference type="ARBA" id="ARBA00023054"/>
    </source>
</evidence>
<dbReference type="PANTHER" id="PTHR21625">
    <property type="entry name" value="NYD-SP28 PROTEIN"/>
    <property type="match status" value="1"/>
</dbReference>
<gene>
    <name evidence="5" type="ORF">LOD99_291</name>
</gene>
<dbReference type="InterPro" id="IPR039750">
    <property type="entry name" value="DRC1/DRC2"/>
</dbReference>
<keyword evidence="1 2" id="KW-0175">Coiled coil</keyword>
<feature type="region of interest" description="Disordered" evidence="3">
    <location>
        <begin position="1"/>
        <end position="46"/>
    </location>
</feature>
<evidence type="ECO:0000256" key="3">
    <source>
        <dbReference type="SAM" id="MobiDB-lite"/>
    </source>
</evidence>
<evidence type="ECO:0000313" key="6">
    <source>
        <dbReference type="Proteomes" id="UP001165289"/>
    </source>
</evidence>
<keyword evidence="6" id="KW-1185">Reference proteome</keyword>
<evidence type="ECO:0000259" key="4">
    <source>
        <dbReference type="Pfam" id="PF14772"/>
    </source>
</evidence>
<accession>A0AAV7K8E8</accession>
<dbReference type="InterPro" id="IPR039505">
    <property type="entry name" value="DRC1/2_N"/>
</dbReference>
<dbReference type="Proteomes" id="UP001165289">
    <property type="component" value="Unassembled WGS sequence"/>
</dbReference>
<feature type="domain" description="Dynein regulatory complex protein 1/2 N-terminal" evidence="4">
    <location>
        <begin position="120"/>
        <end position="220"/>
    </location>
</feature>